<dbReference type="GeneID" id="19277643"/>
<sequence length="198" mass="23071">MQPEINIKTGQGDKEALRLPRAVQAVYLRPLRRTPTYGVPSCDLQLRSYSVPNLEFFCDFALRAAYYLGLPAFGPVPLPKITERWTVPKSHFIFKKSQENFERVTRRRLLQIRDGHPDTVQIWLAFLQKHAYYGIGMKANVWEYNKLDVGKELDADAKSMEELVEKKMAAHLGRDKIEGTVQKVQELLESERFRQRYN</sequence>
<gene>
    <name evidence="8" type="ORF">PFICI_12630</name>
</gene>
<dbReference type="Gene3D" id="3.30.70.600">
    <property type="entry name" value="Ribosomal protein S10 domain"/>
    <property type="match status" value="1"/>
</dbReference>
<dbReference type="EMBL" id="KI912118">
    <property type="protein sequence ID" value="ETS75686.1"/>
    <property type="molecule type" value="Genomic_DNA"/>
</dbReference>
<dbReference type="HOGENOM" id="CLU_051208_3_0_1"/>
<dbReference type="GO" id="GO:0005840">
    <property type="term" value="C:ribosome"/>
    <property type="evidence" value="ECO:0007669"/>
    <property type="project" value="UniProtKB-KW"/>
</dbReference>
<dbReference type="STRING" id="1229662.W3WS76"/>
<accession>W3WS76</accession>
<evidence type="ECO:0000256" key="5">
    <source>
        <dbReference type="ARBA" id="ARBA00042916"/>
    </source>
</evidence>
<proteinExistence type="inferred from homology"/>
<dbReference type="HAMAP" id="MF_00508">
    <property type="entry name" value="Ribosomal_uS10"/>
    <property type="match status" value="1"/>
</dbReference>
<feature type="domain" description="Small ribosomal subunit protein uS10" evidence="7">
    <location>
        <begin position="43"/>
        <end position="140"/>
    </location>
</feature>
<dbReference type="OMA" id="LRKHQFY"/>
<organism evidence="8 9">
    <name type="scientific">Pestalotiopsis fici (strain W106-1 / CGMCC3.15140)</name>
    <dbReference type="NCBI Taxonomy" id="1229662"/>
    <lineage>
        <taxon>Eukaryota</taxon>
        <taxon>Fungi</taxon>
        <taxon>Dikarya</taxon>
        <taxon>Ascomycota</taxon>
        <taxon>Pezizomycotina</taxon>
        <taxon>Sordariomycetes</taxon>
        <taxon>Xylariomycetidae</taxon>
        <taxon>Amphisphaeriales</taxon>
        <taxon>Sporocadaceae</taxon>
        <taxon>Pestalotiopsis</taxon>
    </lineage>
</organism>
<comment type="similarity">
    <text evidence="1">Belongs to the universal ribosomal protein uS10 family.</text>
</comment>
<dbReference type="AlphaFoldDB" id="W3WS76"/>
<dbReference type="Proteomes" id="UP000030651">
    <property type="component" value="Unassembled WGS sequence"/>
</dbReference>
<evidence type="ECO:0000256" key="4">
    <source>
        <dbReference type="ARBA" id="ARBA00035261"/>
    </source>
</evidence>
<dbReference type="InParanoid" id="W3WS76"/>
<keyword evidence="9" id="KW-1185">Reference proteome</keyword>
<evidence type="ECO:0000256" key="3">
    <source>
        <dbReference type="ARBA" id="ARBA00023274"/>
    </source>
</evidence>
<keyword evidence="2" id="KW-0689">Ribosomal protein</keyword>
<name>W3WS76_PESFW</name>
<evidence type="ECO:0000313" key="8">
    <source>
        <dbReference type="EMBL" id="ETS75686.1"/>
    </source>
</evidence>
<evidence type="ECO:0000313" key="9">
    <source>
        <dbReference type="Proteomes" id="UP000030651"/>
    </source>
</evidence>
<evidence type="ECO:0000256" key="1">
    <source>
        <dbReference type="ARBA" id="ARBA00007102"/>
    </source>
</evidence>
<dbReference type="GO" id="GO:0006412">
    <property type="term" value="P:translation"/>
    <property type="evidence" value="ECO:0007669"/>
    <property type="project" value="InterPro"/>
</dbReference>
<protein>
    <recommendedName>
        <fullName evidence="4">Small ribosomal subunit protein uS10m</fullName>
    </recommendedName>
    <alternativeName>
        <fullName evidence="5">37S ribosomal protein S10, mitochondrial</fullName>
    </alternativeName>
    <alternativeName>
        <fullName evidence="6">Mitochondrial ribosomal small subunit protein 10</fullName>
    </alternativeName>
</protein>
<dbReference type="InterPro" id="IPR027486">
    <property type="entry name" value="Ribosomal_uS10_dom"/>
</dbReference>
<dbReference type="InterPro" id="IPR001848">
    <property type="entry name" value="Ribosomal_uS10"/>
</dbReference>
<dbReference type="PANTHER" id="PTHR11700">
    <property type="entry name" value="30S RIBOSOMAL PROTEIN S10 FAMILY MEMBER"/>
    <property type="match status" value="1"/>
</dbReference>
<dbReference type="SMART" id="SM01403">
    <property type="entry name" value="Ribosomal_S10"/>
    <property type="match status" value="1"/>
</dbReference>
<dbReference type="RefSeq" id="XP_007839402.1">
    <property type="nucleotide sequence ID" value="XM_007841211.1"/>
</dbReference>
<dbReference type="eggNOG" id="KOG3321">
    <property type="taxonomic scope" value="Eukaryota"/>
</dbReference>
<evidence type="ECO:0000259" key="7">
    <source>
        <dbReference type="SMART" id="SM01403"/>
    </source>
</evidence>
<evidence type="ECO:0000256" key="6">
    <source>
        <dbReference type="ARBA" id="ARBA00078476"/>
    </source>
</evidence>
<reference evidence="9" key="1">
    <citation type="journal article" date="2015" name="BMC Genomics">
        <title>Genomic and transcriptomic analysis of the endophytic fungus Pestalotiopsis fici reveals its lifestyle and high potential for synthesis of natural products.</title>
        <authorList>
            <person name="Wang X."/>
            <person name="Zhang X."/>
            <person name="Liu L."/>
            <person name="Xiang M."/>
            <person name="Wang W."/>
            <person name="Sun X."/>
            <person name="Che Y."/>
            <person name="Guo L."/>
            <person name="Liu G."/>
            <person name="Guo L."/>
            <person name="Wang C."/>
            <person name="Yin W.B."/>
            <person name="Stadler M."/>
            <person name="Zhang X."/>
            <person name="Liu X."/>
        </authorList>
    </citation>
    <scope>NUCLEOTIDE SEQUENCE [LARGE SCALE GENOMIC DNA]</scope>
    <source>
        <strain evidence="9">W106-1 / CGMCC3.15140</strain>
    </source>
</reference>
<dbReference type="OrthoDB" id="366214at2759"/>
<dbReference type="SUPFAM" id="SSF54999">
    <property type="entry name" value="Ribosomal protein S10"/>
    <property type="match status" value="1"/>
</dbReference>
<dbReference type="FunCoup" id="W3WS76">
    <property type="interactions" value="242"/>
</dbReference>
<dbReference type="GO" id="GO:0003735">
    <property type="term" value="F:structural constituent of ribosome"/>
    <property type="evidence" value="ECO:0007669"/>
    <property type="project" value="InterPro"/>
</dbReference>
<dbReference type="KEGG" id="pfy:PFICI_12630"/>
<dbReference type="GO" id="GO:1990904">
    <property type="term" value="C:ribonucleoprotein complex"/>
    <property type="evidence" value="ECO:0007669"/>
    <property type="project" value="UniProtKB-KW"/>
</dbReference>
<dbReference type="InterPro" id="IPR036838">
    <property type="entry name" value="Ribosomal_uS10_dom_sf"/>
</dbReference>
<keyword evidence="3" id="KW-0687">Ribonucleoprotein</keyword>
<evidence type="ECO:0000256" key="2">
    <source>
        <dbReference type="ARBA" id="ARBA00022980"/>
    </source>
</evidence>
<dbReference type="FunFam" id="3.30.70.600:FF:000003">
    <property type="entry name" value="30S ribosomal protein S10"/>
    <property type="match status" value="1"/>
</dbReference>
<dbReference type="Pfam" id="PF00338">
    <property type="entry name" value="Ribosomal_S10"/>
    <property type="match status" value="1"/>
</dbReference>